<proteinExistence type="predicted"/>
<evidence type="ECO:0000313" key="2">
    <source>
        <dbReference type="EMBL" id="DAE92660.1"/>
    </source>
</evidence>
<dbReference type="InterPro" id="IPR010024">
    <property type="entry name" value="CHP16711"/>
</dbReference>
<dbReference type="NCBIfam" id="TIGR01671">
    <property type="entry name" value="phage_TIGR01671"/>
    <property type="match status" value="1"/>
</dbReference>
<protein>
    <submittedName>
        <fullName evidence="2">YopX protein</fullName>
    </submittedName>
</protein>
<evidence type="ECO:0000259" key="1">
    <source>
        <dbReference type="Pfam" id="PF09643"/>
    </source>
</evidence>
<accession>A0A8S5RU28</accession>
<dbReference type="InterPro" id="IPR019096">
    <property type="entry name" value="YopX_protein"/>
</dbReference>
<sequence>MQSTGTFDKNWVEIFDGDIVKGNKILDLHHEPCVVFYDKFKLWFYAKLARTWEYWFCWRTWYSREYMVEQKHKVVIGNIYENPELIEK</sequence>
<dbReference type="EMBL" id="BK059153">
    <property type="protein sequence ID" value="DAE92660.1"/>
    <property type="molecule type" value="Genomic_DNA"/>
</dbReference>
<dbReference type="Pfam" id="PF09643">
    <property type="entry name" value="YopX"/>
    <property type="match status" value="1"/>
</dbReference>
<dbReference type="Gene3D" id="2.30.30.290">
    <property type="entry name" value="YopX-like domains"/>
    <property type="match status" value="1"/>
</dbReference>
<feature type="domain" description="YopX protein" evidence="1">
    <location>
        <begin position="1"/>
        <end position="87"/>
    </location>
</feature>
<organism evidence="2">
    <name type="scientific">Caudovirales sp. gcode 4</name>
    <dbReference type="NCBI Taxonomy" id="2838363"/>
    <lineage>
        <taxon>Viruses</taxon>
        <taxon>Duplodnaviria</taxon>
        <taxon>Heunggongvirae</taxon>
        <taxon>Uroviricota</taxon>
        <taxon>Caudoviricetes</taxon>
    </lineage>
</organism>
<reference evidence="2" key="1">
    <citation type="journal article" date="2021" name="Proc. Natl. Acad. Sci. U.S.A.">
        <title>A Catalog of Tens of Thousands of Viruses from Human Metagenomes Reveals Hidden Associations with Chronic Diseases.</title>
        <authorList>
            <person name="Tisza M.J."/>
            <person name="Buck C.B."/>
        </authorList>
    </citation>
    <scope>NUCLEOTIDE SEQUENCE</scope>
    <source>
        <strain evidence="2">CtKN96</strain>
    </source>
</reference>
<dbReference type="InterPro" id="IPR023385">
    <property type="entry name" value="YopX-like_C"/>
</dbReference>
<name>A0A8S5RU28_9CAUD</name>
<dbReference type="SUPFAM" id="SSF159006">
    <property type="entry name" value="YopX-like"/>
    <property type="match status" value="1"/>
</dbReference>